<organism evidence="14 15">
    <name type="scientific">Varanus komodoensis</name>
    <name type="common">Komodo dragon</name>
    <dbReference type="NCBI Taxonomy" id="61221"/>
    <lineage>
        <taxon>Eukaryota</taxon>
        <taxon>Metazoa</taxon>
        <taxon>Chordata</taxon>
        <taxon>Craniata</taxon>
        <taxon>Vertebrata</taxon>
        <taxon>Euteleostomi</taxon>
        <taxon>Lepidosauria</taxon>
        <taxon>Squamata</taxon>
        <taxon>Bifurcata</taxon>
        <taxon>Unidentata</taxon>
        <taxon>Episquamata</taxon>
        <taxon>Toxicofera</taxon>
        <taxon>Anguimorpha</taxon>
        <taxon>Paleoanguimorpha</taxon>
        <taxon>Varanoidea</taxon>
        <taxon>Varanidae</taxon>
        <taxon>Varanus</taxon>
    </lineage>
</organism>
<keyword evidence="3" id="KW-0479">Metal-binding</keyword>
<dbReference type="GO" id="GO:0005634">
    <property type="term" value="C:nucleus"/>
    <property type="evidence" value="ECO:0007669"/>
    <property type="project" value="UniProtKB-SubCell"/>
</dbReference>
<evidence type="ECO:0000259" key="13">
    <source>
        <dbReference type="PROSITE" id="PS50157"/>
    </source>
</evidence>
<dbReference type="FunFam" id="3.30.160.60:FF:001772">
    <property type="entry name" value="Uncharacterized protein"/>
    <property type="match status" value="1"/>
</dbReference>
<evidence type="ECO:0000256" key="10">
    <source>
        <dbReference type="ARBA" id="ARBA00023242"/>
    </source>
</evidence>
<evidence type="ECO:0000313" key="15">
    <source>
        <dbReference type="Proteomes" id="UP000694545"/>
    </source>
</evidence>
<comment type="subcellular location">
    <subcellularLocation>
        <location evidence="1">Nucleus</location>
    </subcellularLocation>
</comment>
<dbReference type="FunFam" id="3.30.160.60:FF:002343">
    <property type="entry name" value="Zinc finger protein 33A"/>
    <property type="match status" value="2"/>
</dbReference>
<evidence type="ECO:0000256" key="6">
    <source>
        <dbReference type="ARBA" id="ARBA00022833"/>
    </source>
</evidence>
<evidence type="ECO:0000313" key="14">
    <source>
        <dbReference type="Ensembl" id="ENSVKKP00000019759.1"/>
    </source>
</evidence>
<dbReference type="Pfam" id="PF00096">
    <property type="entry name" value="zf-C2H2"/>
    <property type="match status" value="4"/>
</dbReference>
<dbReference type="PROSITE" id="PS00028">
    <property type="entry name" value="ZINC_FINGER_C2H2_1"/>
    <property type="match status" value="4"/>
</dbReference>
<keyword evidence="4" id="KW-0677">Repeat</keyword>
<dbReference type="AlphaFoldDB" id="A0A8D2LCW8"/>
<keyword evidence="15" id="KW-1185">Reference proteome</keyword>
<evidence type="ECO:0000256" key="8">
    <source>
        <dbReference type="ARBA" id="ARBA00023125"/>
    </source>
</evidence>
<dbReference type="GO" id="GO:0008270">
    <property type="term" value="F:zinc ion binding"/>
    <property type="evidence" value="ECO:0007669"/>
    <property type="project" value="UniProtKB-KW"/>
</dbReference>
<dbReference type="SMART" id="SM00355">
    <property type="entry name" value="ZnF_C2H2"/>
    <property type="match status" value="4"/>
</dbReference>
<sequence length="231" mass="25468">CAGLRGKRPTFSPQAILGLGTSACRRLAPTGSYEASVLIPAGAAWSCEAEEEPDEGSPGRVPPAEAENVGDPGGTDRQPGRSLEASEKRRNKSVAIQVGSLYEFLHLIAHQRVHTGEKPYKCLECGKSFILVSHLTAHKRTHMGEIPYKCSECGKCFSQSADLTSHQRIHTSEKPYRCLECGKNFSRSNRLTTHQRIHTGEKPYVCLECGKSFSRKDHLASHRRMHLGEKS</sequence>
<dbReference type="Ensembl" id="ENSVKKT00000020246.1">
    <property type="protein sequence ID" value="ENSVKKP00000019759.1"/>
    <property type="gene ID" value="ENSVKKG00000013382.1"/>
</dbReference>
<dbReference type="PANTHER" id="PTHR23235">
    <property type="entry name" value="KRUEPPEL-LIKE TRANSCRIPTION FACTOR"/>
    <property type="match status" value="1"/>
</dbReference>
<evidence type="ECO:0000256" key="12">
    <source>
        <dbReference type="SAM" id="MobiDB-lite"/>
    </source>
</evidence>
<evidence type="ECO:0000256" key="1">
    <source>
        <dbReference type="ARBA" id="ARBA00004123"/>
    </source>
</evidence>
<feature type="region of interest" description="Disordered" evidence="12">
    <location>
        <begin position="46"/>
        <end position="91"/>
    </location>
</feature>
<keyword evidence="9" id="KW-0804">Transcription</keyword>
<evidence type="ECO:0000256" key="5">
    <source>
        <dbReference type="ARBA" id="ARBA00022771"/>
    </source>
</evidence>
<accession>A0A8D2LCW8</accession>
<keyword evidence="5 11" id="KW-0863">Zinc-finger</keyword>
<keyword evidence="8" id="KW-0238">DNA-binding</keyword>
<feature type="domain" description="C2H2-type" evidence="13">
    <location>
        <begin position="204"/>
        <end position="231"/>
    </location>
</feature>
<dbReference type="PANTHER" id="PTHR23235:SF178">
    <property type="entry name" value="C2H2-TYPE DOMAIN-CONTAINING PROTEIN-RELATED"/>
    <property type="match status" value="1"/>
</dbReference>
<dbReference type="FunFam" id="3.30.160.60:FF:000848">
    <property type="entry name" value="Zinc finger protein 35"/>
    <property type="match status" value="1"/>
</dbReference>
<dbReference type="Proteomes" id="UP000694545">
    <property type="component" value="Unplaced"/>
</dbReference>
<evidence type="ECO:0000256" key="4">
    <source>
        <dbReference type="ARBA" id="ARBA00022737"/>
    </source>
</evidence>
<protein>
    <recommendedName>
        <fullName evidence="13">C2H2-type domain-containing protein</fullName>
    </recommendedName>
</protein>
<comment type="similarity">
    <text evidence="2">Belongs to the krueppel C2H2-type zinc-finger protein family.</text>
</comment>
<evidence type="ECO:0000256" key="11">
    <source>
        <dbReference type="PROSITE-ProRule" id="PRU00042"/>
    </source>
</evidence>
<keyword evidence="7" id="KW-0805">Transcription regulation</keyword>
<feature type="domain" description="C2H2-type" evidence="13">
    <location>
        <begin position="120"/>
        <end position="147"/>
    </location>
</feature>
<evidence type="ECO:0000256" key="7">
    <source>
        <dbReference type="ARBA" id="ARBA00023015"/>
    </source>
</evidence>
<proteinExistence type="inferred from homology"/>
<evidence type="ECO:0000256" key="9">
    <source>
        <dbReference type="ARBA" id="ARBA00023163"/>
    </source>
</evidence>
<dbReference type="InterPro" id="IPR013087">
    <property type="entry name" value="Znf_C2H2_type"/>
</dbReference>
<dbReference type="GO" id="GO:0000978">
    <property type="term" value="F:RNA polymerase II cis-regulatory region sequence-specific DNA binding"/>
    <property type="evidence" value="ECO:0007669"/>
    <property type="project" value="TreeGrafter"/>
</dbReference>
<dbReference type="SUPFAM" id="SSF57667">
    <property type="entry name" value="beta-beta-alpha zinc fingers"/>
    <property type="match status" value="2"/>
</dbReference>
<dbReference type="OMA" id="RTHMGEI"/>
<keyword evidence="10" id="KW-0539">Nucleus</keyword>
<name>A0A8D2LCW8_VARKO</name>
<feature type="domain" description="C2H2-type" evidence="13">
    <location>
        <begin position="148"/>
        <end position="175"/>
    </location>
</feature>
<reference evidence="14" key="2">
    <citation type="submission" date="2025-09" db="UniProtKB">
        <authorList>
            <consortium name="Ensembl"/>
        </authorList>
    </citation>
    <scope>IDENTIFICATION</scope>
</reference>
<dbReference type="Gene3D" id="3.30.160.60">
    <property type="entry name" value="Classic Zinc Finger"/>
    <property type="match status" value="5"/>
</dbReference>
<keyword evidence="6" id="KW-0862">Zinc</keyword>
<dbReference type="InterPro" id="IPR036236">
    <property type="entry name" value="Znf_C2H2_sf"/>
</dbReference>
<feature type="domain" description="C2H2-type" evidence="13">
    <location>
        <begin position="176"/>
        <end position="203"/>
    </location>
</feature>
<evidence type="ECO:0000256" key="3">
    <source>
        <dbReference type="ARBA" id="ARBA00022723"/>
    </source>
</evidence>
<evidence type="ECO:0000256" key="2">
    <source>
        <dbReference type="ARBA" id="ARBA00006991"/>
    </source>
</evidence>
<dbReference type="GO" id="GO:0000981">
    <property type="term" value="F:DNA-binding transcription factor activity, RNA polymerase II-specific"/>
    <property type="evidence" value="ECO:0007669"/>
    <property type="project" value="TreeGrafter"/>
</dbReference>
<dbReference type="PROSITE" id="PS50157">
    <property type="entry name" value="ZINC_FINGER_C2H2_2"/>
    <property type="match status" value="4"/>
</dbReference>
<reference evidence="14" key="1">
    <citation type="submission" date="2025-08" db="UniProtKB">
        <authorList>
            <consortium name="Ensembl"/>
        </authorList>
    </citation>
    <scope>IDENTIFICATION</scope>
</reference>